<name>A0ABC9Z754_9NOCA</name>
<keyword evidence="2" id="KW-1185">Reference proteome</keyword>
<reference evidence="2" key="1">
    <citation type="submission" date="2015-07" db="EMBL/GenBank/DDBJ databases">
        <title>Nocardia seriolae U-1 whole genome shotgun sequence.</title>
        <authorList>
            <person name="Imajoh M."/>
            <person name="Fukumoto Y."/>
            <person name="Sukeda M."/>
            <person name="Yamane J."/>
            <person name="Yamasaki K."/>
            <person name="Shimizu M."/>
            <person name="Ohnishi K."/>
            <person name="Oshima S."/>
        </authorList>
    </citation>
    <scope>NUCLEOTIDE SEQUENCE [LARGE SCALE GENOMIC DNA]</scope>
    <source>
        <strain evidence="2">U-1</strain>
    </source>
</reference>
<proteinExistence type="predicted"/>
<dbReference type="InterPro" id="IPR012340">
    <property type="entry name" value="NA-bd_OB-fold"/>
</dbReference>
<organism evidence="1 2">
    <name type="scientific">Nocardia seriolae</name>
    <dbReference type="NCBI Taxonomy" id="37332"/>
    <lineage>
        <taxon>Bacteria</taxon>
        <taxon>Bacillati</taxon>
        <taxon>Actinomycetota</taxon>
        <taxon>Actinomycetes</taxon>
        <taxon>Mycobacteriales</taxon>
        <taxon>Nocardiaceae</taxon>
        <taxon>Nocardia</taxon>
    </lineage>
</organism>
<dbReference type="Gene3D" id="2.40.50.140">
    <property type="entry name" value="Nucleic acid-binding proteins"/>
    <property type="match status" value="1"/>
</dbReference>
<dbReference type="EMBL" id="BBYQ01000232">
    <property type="protein sequence ID" value="GAP33273.1"/>
    <property type="molecule type" value="Genomic_DNA"/>
</dbReference>
<sequence length="85" mass="8865">TSVWWSNICGTGGGGLMAADVIGKYARVTAAITPGHLGEVVIEVRFGTERFLARAADGESTIPKHAQVLVTDSLGGRTVEVVLVK</sequence>
<feature type="non-terminal residue" evidence="1">
    <location>
        <position position="1"/>
    </location>
</feature>
<protein>
    <submittedName>
        <fullName evidence="1">Uncharacterized protein</fullName>
    </submittedName>
</protein>
<dbReference type="Proteomes" id="UP000037179">
    <property type="component" value="Unassembled WGS sequence"/>
</dbReference>
<evidence type="ECO:0000313" key="1">
    <source>
        <dbReference type="EMBL" id="GAP33273.1"/>
    </source>
</evidence>
<evidence type="ECO:0000313" key="2">
    <source>
        <dbReference type="Proteomes" id="UP000037179"/>
    </source>
</evidence>
<accession>A0ABC9Z754</accession>
<reference evidence="1 2" key="2">
    <citation type="journal article" date="2016" name="Genome Announc.">
        <title>Draft Genome Sequence of Erythromycin- and Oxytetracycline-Sensitive Nocardia seriolae Strain U-1 (NBRC 110359).</title>
        <authorList>
            <person name="Imajoh M."/>
            <person name="Sukeda M."/>
            <person name="Shimizu M."/>
            <person name="Yamane J."/>
            <person name="Ohnishi K."/>
            <person name="Oshima S."/>
        </authorList>
    </citation>
    <scope>NUCLEOTIDE SEQUENCE [LARGE SCALE GENOMIC DNA]</scope>
    <source>
        <strain evidence="1 2">U-1</strain>
    </source>
</reference>
<dbReference type="AlphaFoldDB" id="A0ABC9Z754"/>
<gene>
    <name evidence="1" type="ORF">NSK11_contig00232-0005</name>
</gene>
<comment type="caution">
    <text evidence="1">The sequence shown here is derived from an EMBL/GenBank/DDBJ whole genome shotgun (WGS) entry which is preliminary data.</text>
</comment>
<dbReference type="RefSeq" id="WP_238588497.1">
    <property type="nucleotide sequence ID" value="NZ_BAWD02000232.1"/>
</dbReference>